<dbReference type="EMBL" id="AUZZ01009526">
    <property type="protein sequence ID" value="EQD33403.1"/>
    <property type="molecule type" value="Genomic_DNA"/>
</dbReference>
<dbReference type="GO" id="GO:0003723">
    <property type="term" value="F:RNA binding"/>
    <property type="evidence" value="ECO:0007669"/>
    <property type="project" value="InterPro"/>
</dbReference>
<protein>
    <submittedName>
        <fullName evidence="2">Translation initiation factor IF-1A</fullName>
    </submittedName>
</protein>
<dbReference type="GO" id="GO:0003743">
    <property type="term" value="F:translation initiation factor activity"/>
    <property type="evidence" value="ECO:0007669"/>
    <property type="project" value="UniProtKB-KW"/>
</dbReference>
<comment type="caution">
    <text evidence="2">The sequence shown here is derived from an EMBL/GenBank/DDBJ whole genome shotgun (WGS) entry which is preliminary data.</text>
</comment>
<keyword evidence="2" id="KW-0648">Protein biosynthesis</keyword>
<dbReference type="PANTHER" id="PTHR21668">
    <property type="entry name" value="EIF-1A"/>
    <property type="match status" value="1"/>
</dbReference>
<dbReference type="Pfam" id="PF01176">
    <property type="entry name" value="eIF-1a"/>
    <property type="match status" value="1"/>
</dbReference>
<dbReference type="InterPro" id="IPR006196">
    <property type="entry name" value="RNA-binding_domain_S1_IF1"/>
</dbReference>
<dbReference type="NCBIfam" id="NF003085">
    <property type="entry name" value="PRK04012.1-5"/>
    <property type="match status" value="1"/>
</dbReference>
<dbReference type="SUPFAM" id="SSF50249">
    <property type="entry name" value="Nucleic acid-binding proteins"/>
    <property type="match status" value="1"/>
</dbReference>
<dbReference type="Gene3D" id="2.40.50.140">
    <property type="entry name" value="Nucleic acid-binding proteins"/>
    <property type="match status" value="1"/>
</dbReference>
<evidence type="ECO:0000259" key="1">
    <source>
        <dbReference type="PROSITE" id="PS50832"/>
    </source>
</evidence>
<organism evidence="2">
    <name type="scientific">mine drainage metagenome</name>
    <dbReference type="NCBI Taxonomy" id="410659"/>
    <lineage>
        <taxon>unclassified sequences</taxon>
        <taxon>metagenomes</taxon>
        <taxon>ecological metagenomes</taxon>
    </lineage>
</organism>
<dbReference type="NCBIfam" id="NF003084">
    <property type="entry name" value="PRK04012.1-3"/>
    <property type="match status" value="1"/>
</dbReference>
<sequence>NFNPDENIGRVMLTKVKGRVRCLELWRNFSGGSHLSVMCEDGFTRVTRIPGKMKKRMWIREKDLVIVKPWQFQNEKADIVYRYTQTQSNYLRRNGSLPEIINIFK</sequence>
<dbReference type="CDD" id="cd05793">
    <property type="entry name" value="S1_IF1A"/>
    <property type="match status" value="1"/>
</dbReference>
<dbReference type="AlphaFoldDB" id="T0YJR9"/>
<name>T0YJR9_9ZZZZ</name>
<reference evidence="2" key="1">
    <citation type="submission" date="2013-08" db="EMBL/GenBank/DDBJ databases">
        <authorList>
            <person name="Mendez C."/>
            <person name="Richter M."/>
            <person name="Ferrer M."/>
            <person name="Sanchez J."/>
        </authorList>
    </citation>
    <scope>NUCLEOTIDE SEQUENCE</scope>
</reference>
<reference evidence="2" key="2">
    <citation type="journal article" date="2014" name="ISME J.">
        <title>Microbial stratification in low pH oxic and suboxic macroscopic growths along an acid mine drainage.</title>
        <authorList>
            <person name="Mendez-Garcia C."/>
            <person name="Mesa V."/>
            <person name="Sprenger R.R."/>
            <person name="Richter M."/>
            <person name="Diez M.S."/>
            <person name="Solano J."/>
            <person name="Bargiela R."/>
            <person name="Golyshina O.V."/>
            <person name="Manteca A."/>
            <person name="Ramos J.L."/>
            <person name="Gallego J.R."/>
            <person name="Llorente I."/>
            <person name="Martins Dos Santos V.A."/>
            <person name="Jensen O.N."/>
            <person name="Pelaez A.I."/>
            <person name="Sanchez J."/>
            <person name="Ferrer M."/>
        </authorList>
    </citation>
    <scope>NUCLEOTIDE SEQUENCE</scope>
</reference>
<feature type="domain" description="S1-like" evidence="1">
    <location>
        <begin position="31"/>
        <end position="84"/>
    </location>
</feature>
<dbReference type="PROSITE" id="PS50832">
    <property type="entry name" value="S1_IF1_TYPE"/>
    <property type="match status" value="1"/>
</dbReference>
<accession>T0YJR9</accession>
<proteinExistence type="inferred from homology"/>
<gene>
    <name evidence="2" type="ORF">B2A_13165</name>
</gene>
<dbReference type="HAMAP" id="MF_00216">
    <property type="entry name" value="aIF_1A"/>
    <property type="match status" value="1"/>
</dbReference>
<keyword evidence="2" id="KW-0396">Initiation factor</keyword>
<evidence type="ECO:0000313" key="2">
    <source>
        <dbReference type="EMBL" id="EQD33403.1"/>
    </source>
</evidence>
<dbReference type="InterPro" id="IPR012340">
    <property type="entry name" value="NA-bd_OB-fold"/>
</dbReference>
<feature type="non-terminal residue" evidence="2">
    <location>
        <position position="1"/>
    </location>
</feature>
<dbReference type="SMART" id="SM00652">
    <property type="entry name" value="eIF1a"/>
    <property type="match status" value="1"/>
</dbReference>
<dbReference type="InterPro" id="IPR001253">
    <property type="entry name" value="TIF_eIF-1A"/>
</dbReference>